<keyword evidence="10" id="KW-0472">Membrane</keyword>
<feature type="domain" description="HAMP" evidence="12">
    <location>
        <begin position="152"/>
        <end position="204"/>
    </location>
</feature>
<dbReference type="Gene3D" id="6.10.340.10">
    <property type="match status" value="1"/>
</dbReference>
<evidence type="ECO:0000256" key="6">
    <source>
        <dbReference type="ARBA" id="ARBA00022741"/>
    </source>
</evidence>
<feature type="transmembrane region" description="Helical" evidence="10">
    <location>
        <begin position="133"/>
        <end position="152"/>
    </location>
</feature>
<keyword evidence="14" id="KW-1185">Reference proteome</keyword>
<evidence type="ECO:0000313" key="13">
    <source>
        <dbReference type="EMBL" id="SHJ20318.1"/>
    </source>
</evidence>
<evidence type="ECO:0000313" key="14">
    <source>
        <dbReference type="Proteomes" id="UP000184052"/>
    </source>
</evidence>
<evidence type="ECO:0000256" key="9">
    <source>
        <dbReference type="ARBA" id="ARBA00023012"/>
    </source>
</evidence>
<proteinExistence type="predicted"/>
<dbReference type="PROSITE" id="PS50885">
    <property type="entry name" value="HAMP"/>
    <property type="match status" value="1"/>
</dbReference>
<comment type="subcellular location">
    <subcellularLocation>
        <location evidence="2">Membrane</location>
    </subcellularLocation>
</comment>
<dbReference type="InterPro" id="IPR004358">
    <property type="entry name" value="Sig_transdc_His_kin-like_C"/>
</dbReference>
<keyword evidence="10" id="KW-0812">Transmembrane</keyword>
<keyword evidence="4" id="KW-0597">Phosphoprotein</keyword>
<evidence type="ECO:0000256" key="7">
    <source>
        <dbReference type="ARBA" id="ARBA00022777"/>
    </source>
</evidence>
<protein>
    <recommendedName>
        <fullName evidence="3">histidine kinase</fullName>
        <ecNumber evidence="3">2.7.13.3</ecNumber>
    </recommendedName>
</protein>
<dbReference type="PANTHER" id="PTHR43065:SF10">
    <property type="entry name" value="PEROXIDE STRESS-ACTIVATED HISTIDINE KINASE MAK3"/>
    <property type="match status" value="1"/>
</dbReference>
<dbReference type="InterPro" id="IPR003594">
    <property type="entry name" value="HATPase_dom"/>
</dbReference>
<keyword evidence="9" id="KW-0902">Two-component regulatory system</keyword>
<dbReference type="EC" id="2.7.13.3" evidence="3"/>
<keyword evidence="8" id="KW-0067">ATP-binding</keyword>
<feature type="transmembrane region" description="Helical" evidence="10">
    <location>
        <begin position="12"/>
        <end position="32"/>
    </location>
</feature>
<evidence type="ECO:0000256" key="4">
    <source>
        <dbReference type="ARBA" id="ARBA00022553"/>
    </source>
</evidence>
<evidence type="ECO:0000256" key="10">
    <source>
        <dbReference type="SAM" id="Phobius"/>
    </source>
</evidence>
<dbReference type="Pfam" id="PF02518">
    <property type="entry name" value="HATPase_c"/>
    <property type="match status" value="1"/>
</dbReference>
<name>A0A1M6HDI5_9FIRM</name>
<dbReference type="InterPro" id="IPR036097">
    <property type="entry name" value="HisK_dim/P_sf"/>
</dbReference>
<dbReference type="InterPro" id="IPR003660">
    <property type="entry name" value="HAMP_dom"/>
</dbReference>
<evidence type="ECO:0000256" key="2">
    <source>
        <dbReference type="ARBA" id="ARBA00004370"/>
    </source>
</evidence>
<dbReference type="InterPro" id="IPR005467">
    <property type="entry name" value="His_kinase_dom"/>
</dbReference>
<keyword evidence="6" id="KW-0547">Nucleotide-binding</keyword>
<dbReference type="Proteomes" id="UP000184052">
    <property type="component" value="Unassembled WGS sequence"/>
</dbReference>
<evidence type="ECO:0000259" key="11">
    <source>
        <dbReference type="PROSITE" id="PS50109"/>
    </source>
</evidence>
<evidence type="ECO:0000256" key="5">
    <source>
        <dbReference type="ARBA" id="ARBA00022679"/>
    </source>
</evidence>
<dbReference type="GO" id="GO:0016020">
    <property type="term" value="C:membrane"/>
    <property type="evidence" value="ECO:0007669"/>
    <property type="project" value="UniProtKB-SubCell"/>
</dbReference>
<dbReference type="GO" id="GO:0000155">
    <property type="term" value="F:phosphorelay sensor kinase activity"/>
    <property type="evidence" value="ECO:0007669"/>
    <property type="project" value="InterPro"/>
</dbReference>
<dbReference type="Pfam" id="PF00512">
    <property type="entry name" value="HisKA"/>
    <property type="match status" value="1"/>
</dbReference>
<dbReference type="GO" id="GO:0005524">
    <property type="term" value="F:ATP binding"/>
    <property type="evidence" value="ECO:0007669"/>
    <property type="project" value="UniProtKB-KW"/>
</dbReference>
<dbReference type="SMART" id="SM00388">
    <property type="entry name" value="HisKA"/>
    <property type="match status" value="1"/>
</dbReference>
<dbReference type="Gene3D" id="1.10.287.130">
    <property type="match status" value="1"/>
</dbReference>
<dbReference type="PANTHER" id="PTHR43065">
    <property type="entry name" value="SENSOR HISTIDINE KINASE"/>
    <property type="match status" value="1"/>
</dbReference>
<dbReference type="Gene3D" id="3.30.565.10">
    <property type="entry name" value="Histidine kinase-like ATPase, C-terminal domain"/>
    <property type="match status" value="1"/>
</dbReference>
<evidence type="ECO:0000256" key="1">
    <source>
        <dbReference type="ARBA" id="ARBA00000085"/>
    </source>
</evidence>
<evidence type="ECO:0000259" key="12">
    <source>
        <dbReference type="PROSITE" id="PS50885"/>
    </source>
</evidence>
<keyword evidence="5" id="KW-0808">Transferase</keyword>
<evidence type="ECO:0000256" key="3">
    <source>
        <dbReference type="ARBA" id="ARBA00012438"/>
    </source>
</evidence>
<keyword evidence="7" id="KW-0418">Kinase</keyword>
<dbReference type="STRING" id="1121476.SAMN02745751_01983"/>
<feature type="domain" description="Histidine kinase" evidence="11">
    <location>
        <begin position="326"/>
        <end position="539"/>
    </location>
</feature>
<dbReference type="PRINTS" id="PR00344">
    <property type="entry name" value="BCTRLSENSOR"/>
</dbReference>
<dbReference type="RefSeq" id="WP_073049429.1">
    <property type="nucleotide sequence ID" value="NZ_FQZL01000013.1"/>
</dbReference>
<accession>A0A1M6HDI5</accession>
<dbReference type="OrthoDB" id="9773956at2"/>
<dbReference type="PROSITE" id="PS50109">
    <property type="entry name" value="HIS_KIN"/>
    <property type="match status" value="1"/>
</dbReference>
<keyword evidence="10" id="KW-1133">Transmembrane helix</keyword>
<evidence type="ECO:0000256" key="8">
    <source>
        <dbReference type="ARBA" id="ARBA00022840"/>
    </source>
</evidence>
<dbReference type="SUPFAM" id="SSF55874">
    <property type="entry name" value="ATPase domain of HSP90 chaperone/DNA topoisomerase II/histidine kinase"/>
    <property type="match status" value="1"/>
</dbReference>
<dbReference type="InterPro" id="IPR003661">
    <property type="entry name" value="HisK_dim/P_dom"/>
</dbReference>
<dbReference type="CDD" id="cd00082">
    <property type="entry name" value="HisKA"/>
    <property type="match status" value="1"/>
</dbReference>
<dbReference type="EMBL" id="FQZL01000013">
    <property type="protein sequence ID" value="SHJ20318.1"/>
    <property type="molecule type" value="Genomic_DNA"/>
</dbReference>
<dbReference type="SMART" id="SM00387">
    <property type="entry name" value="HATPase_c"/>
    <property type="match status" value="1"/>
</dbReference>
<comment type="catalytic activity">
    <reaction evidence="1">
        <text>ATP + protein L-histidine = ADP + protein N-phospho-L-histidine.</text>
        <dbReference type="EC" id="2.7.13.3"/>
    </reaction>
</comment>
<dbReference type="AlphaFoldDB" id="A0A1M6HDI5"/>
<dbReference type="InterPro" id="IPR036890">
    <property type="entry name" value="HATPase_C_sf"/>
</dbReference>
<sequence>MKIKLDIENKILFPLLALVVIPIIVLGAISYYNASQMVSERQLEHMEELMDNIEVIYEKNGNSLDDIELDYDVYDLEIMTSAELLPLGAGDGYTMDEEYITTYRRLDNDSYLVLGYDRGIIALELFSFQKNSILIAIVSMLASAQIIIILAFNISRPIKKLTETCVGIEEEKDVEIEDSYRKDELGVLNDSFGKMMRTINQNTEKIEYLRDLNAKIIEDAPIALFLMDEENEVYKTNRLGEGILSRGLGVKDDSKKLENFIKEVAENDIYTFDDGEGNDRYLDIAITSIEDFGKIVSIQDITKRKEMESRMDHMNKLSSLGNVAASLAHEIRNPLSGIRAGIQVLGKRYGEDDSSREIYEMLIGEVDRLNYLINDILNYSKPGRAMKVKCDYMEVLESSFDLYRDSMATIGVKLELENNAENTTGYCDPNQMKQIYINIITNALNAMDKREKKLKVSVANSRDADGNEYINITFKDNGKGIKKEDMEKIFDPFYTSYEKGVGLGLSVVKNLVNENGGRIKMESVPGQGTDVKLKFEVVANEQDTDYR</sequence>
<organism evidence="13 14">
    <name type="scientific">Dethiosulfatibacter aminovorans DSM 17477</name>
    <dbReference type="NCBI Taxonomy" id="1121476"/>
    <lineage>
        <taxon>Bacteria</taxon>
        <taxon>Bacillati</taxon>
        <taxon>Bacillota</taxon>
        <taxon>Tissierellia</taxon>
        <taxon>Dethiosulfatibacter</taxon>
    </lineage>
</organism>
<dbReference type="SUPFAM" id="SSF47384">
    <property type="entry name" value="Homodimeric domain of signal transducing histidine kinase"/>
    <property type="match status" value="1"/>
</dbReference>
<reference evidence="13 14" key="1">
    <citation type="submission" date="2016-11" db="EMBL/GenBank/DDBJ databases">
        <authorList>
            <person name="Jaros S."/>
            <person name="Januszkiewicz K."/>
            <person name="Wedrychowicz H."/>
        </authorList>
    </citation>
    <scope>NUCLEOTIDE SEQUENCE [LARGE SCALE GENOMIC DNA]</scope>
    <source>
        <strain evidence="13 14">DSM 17477</strain>
    </source>
</reference>
<gene>
    <name evidence="13" type="ORF">SAMN02745751_01983</name>
</gene>